<evidence type="ECO:0000313" key="9">
    <source>
        <dbReference type="Proteomes" id="UP000321400"/>
    </source>
</evidence>
<dbReference type="SUPFAM" id="SSF51306">
    <property type="entry name" value="LexA/Signal peptidase"/>
    <property type="match status" value="1"/>
</dbReference>
<name>A0A511X356_9BACI</name>
<dbReference type="PANTHER" id="PTHR43390:SF1">
    <property type="entry name" value="CHLOROPLAST PROCESSING PEPTIDASE"/>
    <property type="match status" value="1"/>
</dbReference>
<accession>A0A511X356</accession>
<dbReference type="InterPro" id="IPR019533">
    <property type="entry name" value="Peptidase_S26"/>
</dbReference>
<dbReference type="STRING" id="442899.SAMN05720591_12410"/>
<dbReference type="PRINTS" id="PR00727">
    <property type="entry name" value="LEADERPTASE"/>
</dbReference>
<comment type="subcellular location">
    <subcellularLocation>
        <location evidence="2">Cell membrane</location>
        <topology evidence="2">Single-pass type II membrane protein</topology>
    </subcellularLocation>
    <subcellularLocation>
        <location evidence="6">Membrane</location>
        <topology evidence="6">Single-pass type II membrane protein</topology>
    </subcellularLocation>
</comment>
<comment type="catalytic activity">
    <reaction evidence="1 6">
        <text>Cleavage of hydrophobic, N-terminal signal or leader sequences from secreted and periplasmic proteins.</text>
        <dbReference type="EC" id="3.4.21.89"/>
    </reaction>
</comment>
<evidence type="ECO:0000256" key="1">
    <source>
        <dbReference type="ARBA" id="ARBA00000677"/>
    </source>
</evidence>
<evidence type="ECO:0000256" key="4">
    <source>
        <dbReference type="ARBA" id="ARBA00013208"/>
    </source>
</evidence>
<dbReference type="EMBL" id="BJYE01000024">
    <property type="protein sequence ID" value="GEN57380.1"/>
    <property type="molecule type" value="Genomic_DNA"/>
</dbReference>
<dbReference type="Pfam" id="PF10502">
    <property type="entry name" value="Peptidase_S26"/>
    <property type="match status" value="1"/>
</dbReference>
<dbReference type="Gene3D" id="2.10.109.10">
    <property type="entry name" value="Umud Fragment, subunit A"/>
    <property type="match status" value="1"/>
</dbReference>
<evidence type="ECO:0000256" key="6">
    <source>
        <dbReference type="RuleBase" id="RU362042"/>
    </source>
</evidence>
<comment type="caution">
    <text evidence="8">The sequence shown here is derived from an EMBL/GenBank/DDBJ whole genome shotgun (WGS) entry which is preliminary data.</text>
</comment>
<evidence type="ECO:0000256" key="5">
    <source>
        <dbReference type="ARBA" id="ARBA00022801"/>
    </source>
</evidence>
<keyword evidence="5 6" id="KW-0378">Hydrolase</keyword>
<dbReference type="AlphaFoldDB" id="A0A511X356"/>
<dbReference type="NCBIfam" id="TIGR02227">
    <property type="entry name" value="sigpep_I_bact"/>
    <property type="match status" value="1"/>
</dbReference>
<dbReference type="InterPro" id="IPR036286">
    <property type="entry name" value="LexA/Signal_pep-like_sf"/>
</dbReference>
<evidence type="ECO:0000256" key="3">
    <source>
        <dbReference type="ARBA" id="ARBA00009370"/>
    </source>
</evidence>
<dbReference type="EC" id="3.4.21.89" evidence="4 6"/>
<comment type="similarity">
    <text evidence="3 6">Belongs to the peptidase S26 family.</text>
</comment>
<feature type="domain" description="Peptidase S26" evidence="7">
    <location>
        <begin position="1"/>
        <end position="130"/>
    </location>
</feature>
<organism evidence="8 9">
    <name type="scientific">Halolactibacillus alkaliphilus</name>
    <dbReference type="NCBI Taxonomy" id="442899"/>
    <lineage>
        <taxon>Bacteria</taxon>
        <taxon>Bacillati</taxon>
        <taxon>Bacillota</taxon>
        <taxon>Bacilli</taxon>
        <taxon>Bacillales</taxon>
        <taxon>Bacillaceae</taxon>
        <taxon>Halolactibacillus</taxon>
    </lineage>
</organism>
<keyword evidence="6" id="KW-0645">Protease</keyword>
<dbReference type="Proteomes" id="UP000321400">
    <property type="component" value="Unassembled WGS sequence"/>
</dbReference>
<reference evidence="8 9" key="1">
    <citation type="submission" date="2019-07" db="EMBL/GenBank/DDBJ databases">
        <title>Whole genome shotgun sequence of Halolactibacillus alkaliphilus NBRC 103919.</title>
        <authorList>
            <person name="Hosoyama A."/>
            <person name="Uohara A."/>
            <person name="Ohji S."/>
            <person name="Ichikawa N."/>
        </authorList>
    </citation>
    <scope>NUCLEOTIDE SEQUENCE [LARGE SCALE GENOMIC DNA]</scope>
    <source>
        <strain evidence="8 9">NBRC 103919</strain>
    </source>
</reference>
<dbReference type="InterPro" id="IPR000223">
    <property type="entry name" value="Pept_S26A_signal_pept_1"/>
</dbReference>
<evidence type="ECO:0000256" key="2">
    <source>
        <dbReference type="ARBA" id="ARBA00004401"/>
    </source>
</evidence>
<dbReference type="GO" id="GO:0005886">
    <property type="term" value="C:plasma membrane"/>
    <property type="evidence" value="ECO:0007669"/>
    <property type="project" value="UniProtKB-SubCell"/>
</dbReference>
<dbReference type="GO" id="GO:0004252">
    <property type="term" value="F:serine-type endopeptidase activity"/>
    <property type="evidence" value="ECO:0007669"/>
    <property type="project" value="InterPro"/>
</dbReference>
<sequence>MEPTLYNQDFIVIDTWGYNYRPVERFDIVVFRRKDGTYFVKRVIGLPGEVIDYRNHMLYINGNPVEEIHLTTDEFNMMVDFSLHMIQDGRKVPENHYFLLGDHRSRSFDSRNFGLIHEAQLTGRVMMSYYPTIKWIN</sequence>
<dbReference type="GO" id="GO:0009003">
    <property type="term" value="F:signal peptidase activity"/>
    <property type="evidence" value="ECO:0007669"/>
    <property type="project" value="UniProtKB-EC"/>
</dbReference>
<dbReference type="PROSITE" id="PS00760">
    <property type="entry name" value="SPASE_I_2"/>
    <property type="match status" value="1"/>
</dbReference>
<dbReference type="InterPro" id="IPR019757">
    <property type="entry name" value="Pept_S26A_signal_pept_1_Lys-AS"/>
</dbReference>
<proteinExistence type="inferred from homology"/>
<gene>
    <name evidence="8" type="primary">lepB</name>
    <name evidence="8" type="ORF">HAL01_18440</name>
</gene>
<dbReference type="GO" id="GO:0006465">
    <property type="term" value="P:signal peptide processing"/>
    <property type="evidence" value="ECO:0007669"/>
    <property type="project" value="InterPro"/>
</dbReference>
<keyword evidence="9" id="KW-1185">Reference proteome</keyword>
<dbReference type="PANTHER" id="PTHR43390">
    <property type="entry name" value="SIGNAL PEPTIDASE I"/>
    <property type="match status" value="1"/>
</dbReference>
<evidence type="ECO:0000259" key="7">
    <source>
        <dbReference type="Pfam" id="PF10502"/>
    </source>
</evidence>
<dbReference type="CDD" id="cd06530">
    <property type="entry name" value="S26_SPase_I"/>
    <property type="match status" value="1"/>
</dbReference>
<evidence type="ECO:0000313" key="8">
    <source>
        <dbReference type="EMBL" id="GEN57380.1"/>
    </source>
</evidence>
<protein>
    <recommendedName>
        <fullName evidence="4 6">Signal peptidase I</fullName>
        <ecNumber evidence="4 6">3.4.21.89</ecNumber>
    </recommendedName>
</protein>